<dbReference type="AlphaFoldDB" id="A0AAW2M918"/>
<dbReference type="NCBIfam" id="TIGR00756">
    <property type="entry name" value="PPR"/>
    <property type="match status" value="1"/>
</dbReference>
<feature type="transmembrane region" description="Helical" evidence="3">
    <location>
        <begin position="89"/>
        <end position="106"/>
    </location>
</feature>
<evidence type="ECO:0000256" key="3">
    <source>
        <dbReference type="SAM" id="Phobius"/>
    </source>
</evidence>
<dbReference type="PROSITE" id="PS51375">
    <property type="entry name" value="PPR"/>
    <property type="match status" value="1"/>
</dbReference>
<feature type="repeat" description="PPR" evidence="2">
    <location>
        <begin position="55"/>
        <end position="89"/>
    </location>
</feature>
<dbReference type="PANTHER" id="PTHR47926:SF501">
    <property type="entry name" value="DYW DOMAIN-CONTAINING PROTEIN"/>
    <property type="match status" value="1"/>
</dbReference>
<dbReference type="Gene3D" id="1.25.40.10">
    <property type="entry name" value="Tetratricopeptide repeat domain"/>
    <property type="match status" value="1"/>
</dbReference>
<name>A0AAW2M918_9LAMI</name>
<evidence type="ECO:0000313" key="4">
    <source>
        <dbReference type="EMBL" id="KAL0327429.1"/>
    </source>
</evidence>
<evidence type="ECO:0000256" key="2">
    <source>
        <dbReference type="PROSITE-ProRule" id="PRU00708"/>
    </source>
</evidence>
<dbReference type="GO" id="GO:0009451">
    <property type="term" value="P:RNA modification"/>
    <property type="evidence" value="ECO:0007669"/>
    <property type="project" value="InterPro"/>
</dbReference>
<dbReference type="GO" id="GO:0003723">
    <property type="term" value="F:RNA binding"/>
    <property type="evidence" value="ECO:0007669"/>
    <property type="project" value="InterPro"/>
</dbReference>
<dbReference type="InterPro" id="IPR046960">
    <property type="entry name" value="PPR_At4g14850-like_plant"/>
</dbReference>
<reference evidence="4" key="1">
    <citation type="submission" date="2020-06" db="EMBL/GenBank/DDBJ databases">
        <authorList>
            <person name="Li T."/>
            <person name="Hu X."/>
            <person name="Zhang T."/>
            <person name="Song X."/>
            <person name="Zhang H."/>
            <person name="Dai N."/>
            <person name="Sheng W."/>
            <person name="Hou X."/>
            <person name="Wei L."/>
        </authorList>
    </citation>
    <scope>NUCLEOTIDE SEQUENCE</scope>
    <source>
        <strain evidence="4">G01</strain>
        <tissue evidence="4">Leaf</tissue>
    </source>
</reference>
<dbReference type="InterPro" id="IPR002885">
    <property type="entry name" value="PPR_rpt"/>
</dbReference>
<keyword evidence="3" id="KW-0472">Membrane</keyword>
<evidence type="ECO:0000256" key="1">
    <source>
        <dbReference type="ARBA" id="ARBA00022737"/>
    </source>
</evidence>
<keyword evidence="3" id="KW-1133">Transmembrane helix</keyword>
<dbReference type="PANTHER" id="PTHR47926">
    <property type="entry name" value="PENTATRICOPEPTIDE REPEAT-CONTAINING PROTEIN"/>
    <property type="match status" value="1"/>
</dbReference>
<dbReference type="Pfam" id="PF01535">
    <property type="entry name" value="PPR"/>
    <property type="match status" value="1"/>
</dbReference>
<dbReference type="InterPro" id="IPR011990">
    <property type="entry name" value="TPR-like_helical_dom_sf"/>
</dbReference>
<protein>
    <submittedName>
        <fullName evidence="4">Pentatricopeptide repeat-containing protein</fullName>
    </submittedName>
</protein>
<reference evidence="4" key="2">
    <citation type="journal article" date="2024" name="Plant">
        <title>Genomic evolution and insights into agronomic trait innovations of Sesamum species.</title>
        <authorList>
            <person name="Miao H."/>
            <person name="Wang L."/>
            <person name="Qu L."/>
            <person name="Liu H."/>
            <person name="Sun Y."/>
            <person name="Le M."/>
            <person name="Wang Q."/>
            <person name="Wei S."/>
            <person name="Zheng Y."/>
            <person name="Lin W."/>
            <person name="Duan Y."/>
            <person name="Cao H."/>
            <person name="Xiong S."/>
            <person name="Wang X."/>
            <person name="Wei L."/>
            <person name="Li C."/>
            <person name="Ma Q."/>
            <person name="Ju M."/>
            <person name="Zhao R."/>
            <person name="Li G."/>
            <person name="Mu C."/>
            <person name="Tian Q."/>
            <person name="Mei H."/>
            <person name="Zhang T."/>
            <person name="Gao T."/>
            <person name="Zhang H."/>
        </authorList>
    </citation>
    <scope>NUCLEOTIDE SEQUENCE</scope>
    <source>
        <strain evidence="4">G01</strain>
    </source>
</reference>
<organism evidence="4">
    <name type="scientific">Sesamum angustifolium</name>
    <dbReference type="NCBI Taxonomy" id="2727405"/>
    <lineage>
        <taxon>Eukaryota</taxon>
        <taxon>Viridiplantae</taxon>
        <taxon>Streptophyta</taxon>
        <taxon>Embryophyta</taxon>
        <taxon>Tracheophyta</taxon>
        <taxon>Spermatophyta</taxon>
        <taxon>Magnoliopsida</taxon>
        <taxon>eudicotyledons</taxon>
        <taxon>Gunneridae</taxon>
        <taxon>Pentapetalae</taxon>
        <taxon>asterids</taxon>
        <taxon>lamiids</taxon>
        <taxon>Lamiales</taxon>
        <taxon>Pedaliaceae</taxon>
        <taxon>Sesamum</taxon>
    </lineage>
</organism>
<gene>
    <name evidence="4" type="ORF">Sangu_1820900</name>
</gene>
<keyword evidence="1" id="KW-0677">Repeat</keyword>
<comment type="caution">
    <text evidence="4">The sequence shown here is derived from an EMBL/GenBank/DDBJ whole genome shotgun (WGS) entry which is preliminary data.</text>
</comment>
<dbReference type="EMBL" id="JACGWK010000011">
    <property type="protein sequence ID" value="KAL0327429.1"/>
    <property type="molecule type" value="Genomic_DNA"/>
</dbReference>
<proteinExistence type="predicted"/>
<keyword evidence="3" id="KW-0812">Transmembrane</keyword>
<sequence>MSSEAVRLFRRMQILGVKPDEISMVMVLSACADLGALELGRWVESYIKREKIEMNKELCNSLIAMFAKCGDVNNALKVFRNMPESKRTVVSWTLFIFWYGIAWPWSGGHFTV</sequence>
<accession>A0AAW2M918</accession>